<name>A0AAU9LWI0_9ASTR</name>
<organism evidence="1 2">
    <name type="scientific">Lactuca virosa</name>
    <dbReference type="NCBI Taxonomy" id="75947"/>
    <lineage>
        <taxon>Eukaryota</taxon>
        <taxon>Viridiplantae</taxon>
        <taxon>Streptophyta</taxon>
        <taxon>Embryophyta</taxon>
        <taxon>Tracheophyta</taxon>
        <taxon>Spermatophyta</taxon>
        <taxon>Magnoliopsida</taxon>
        <taxon>eudicotyledons</taxon>
        <taxon>Gunneridae</taxon>
        <taxon>Pentapetalae</taxon>
        <taxon>asterids</taxon>
        <taxon>campanulids</taxon>
        <taxon>Asterales</taxon>
        <taxon>Asteraceae</taxon>
        <taxon>Cichorioideae</taxon>
        <taxon>Cichorieae</taxon>
        <taxon>Lactucinae</taxon>
        <taxon>Lactuca</taxon>
    </lineage>
</organism>
<keyword evidence="2" id="KW-1185">Reference proteome</keyword>
<evidence type="ECO:0000313" key="2">
    <source>
        <dbReference type="Proteomes" id="UP001157418"/>
    </source>
</evidence>
<proteinExistence type="predicted"/>
<dbReference type="AlphaFoldDB" id="A0AAU9LWI0"/>
<dbReference type="Proteomes" id="UP001157418">
    <property type="component" value="Unassembled WGS sequence"/>
</dbReference>
<sequence length="89" mass="10034">MNSFEDSQPSYTLFFQNRQHHENRTKSKHRSIRVDALKKSTRRLATAGLPPPVTPLLSPSSSFQKNLNEVSLIQDEVSAVGSNLEALKR</sequence>
<evidence type="ECO:0000313" key="1">
    <source>
        <dbReference type="EMBL" id="CAH1416164.1"/>
    </source>
</evidence>
<reference evidence="1 2" key="1">
    <citation type="submission" date="2022-01" db="EMBL/GenBank/DDBJ databases">
        <authorList>
            <person name="Xiong W."/>
            <person name="Schranz E."/>
        </authorList>
    </citation>
    <scope>NUCLEOTIDE SEQUENCE [LARGE SCALE GENOMIC DNA]</scope>
</reference>
<gene>
    <name evidence="1" type="ORF">LVIROSA_LOCUS3949</name>
</gene>
<accession>A0AAU9LWI0</accession>
<dbReference type="EMBL" id="CAKMRJ010000002">
    <property type="protein sequence ID" value="CAH1416164.1"/>
    <property type="molecule type" value="Genomic_DNA"/>
</dbReference>
<protein>
    <submittedName>
        <fullName evidence="1">Uncharacterized protein</fullName>
    </submittedName>
</protein>
<comment type="caution">
    <text evidence="1">The sequence shown here is derived from an EMBL/GenBank/DDBJ whole genome shotgun (WGS) entry which is preliminary data.</text>
</comment>